<sequence>CSSDLGGPGAGVGRPGAGGAVERPPRPGAPGARAHHHPRLRGVSRRRRRPDVGALPRRGAGPRGRLPDRAVRDDARGQAVLPDARAQPHARQRDGARPVQRAADLQRAPLRAAPRRDAGRGDHLDDAGAGQLPGEPEVPRAADAVARVAAHERPGAARHRRVPEARREAGAQPGGRQRGPARLLGERVHGGEGRGLPAPPVPDGEGAGAPL</sequence>
<dbReference type="AlphaFoldDB" id="A0A6J4KHM5"/>
<gene>
    <name evidence="2" type="ORF">AVDCRST_MAG11-1111</name>
</gene>
<feature type="compositionally biased region" description="Gly residues" evidence="1">
    <location>
        <begin position="1"/>
        <end position="19"/>
    </location>
</feature>
<evidence type="ECO:0000313" key="2">
    <source>
        <dbReference type="EMBL" id="CAA9305254.1"/>
    </source>
</evidence>
<dbReference type="EMBL" id="CADCTU010000252">
    <property type="protein sequence ID" value="CAA9305254.1"/>
    <property type="molecule type" value="Genomic_DNA"/>
</dbReference>
<feature type="compositionally biased region" description="Basic residues" evidence="1">
    <location>
        <begin position="33"/>
        <end position="49"/>
    </location>
</feature>
<name>A0A6J4KHM5_9BACT</name>
<feature type="non-terminal residue" evidence="2">
    <location>
        <position position="1"/>
    </location>
</feature>
<feature type="compositionally biased region" description="Basic and acidic residues" evidence="1">
    <location>
        <begin position="65"/>
        <end position="76"/>
    </location>
</feature>
<proteinExistence type="predicted"/>
<evidence type="ECO:0000256" key="1">
    <source>
        <dbReference type="SAM" id="MobiDB-lite"/>
    </source>
</evidence>
<protein>
    <submittedName>
        <fullName evidence="2">Diheme cytochrome c-553</fullName>
    </submittedName>
</protein>
<feature type="region of interest" description="Disordered" evidence="1">
    <location>
        <begin position="1"/>
        <end position="211"/>
    </location>
</feature>
<accession>A0A6J4KHM5</accession>
<feature type="non-terminal residue" evidence="2">
    <location>
        <position position="211"/>
    </location>
</feature>
<organism evidence="2">
    <name type="scientific">uncultured Gemmatimonadaceae bacterium</name>
    <dbReference type="NCBI Taxonomy" id="246130"/>
    <lineage>
        <taxon>Bacteria</taxon>
        <taxon>Pseudomonadati</taxon>
        <taxon>Gemmatimonadota</taxon>
        <taxon>Gemmatimonadia</taxon>
        <taxon>Gemmatimonadales</taxon>
        <taxon>Gemmatimonadaceae</taxon>
        <taxon>environmental samples</taxon>
    </lineage>
</organism>
<feature type="compositionally biased region" description="Basic and acidic residues" evidence="1">
    <location>
        <begin position="114"/>
        <end position="126"/>
    </location>
</feature>
<reference evidence="2" key="1">
    <citation type="submission" date="2020-02" db="EMBL/GenBank/DDBJ databases">
        <authorList>
            <person name="Meier V. D."/>
        </authorList>
    </citation>
    <scope>NUCLEOTIDE SEQUENCE</scope>
    <source>
        <strain evidence="2">AVDCRST_MAG11</strain>
    </source>
</reference>
<feature type="compositionally biased region" description="Low complexity" evidence="1">
    <location>
        <begin position="100"/>
        <end position="112"/>
    </location>
</feature>
<feature type="compositionally biased region" description="Low complexity" evidence="1">
    <location>
        <begin position="139"/>
        <end position="148"/>
    </location>
</feature>